<reference evidence="2" key="1">
    <citation type="submission" date="2025-08" db="UniProtKB">
        <authorList>
            <consortium name="RefSeq"/>
        </authorList>
    </citation>
    <scope>IDENTIFICATION</scope>
    <source>
        <tissue evidence="2">Whole larvae</tissue>
    </source>
</reference>
<dbReference type="RefSeq" id="XP_052748929.1">
    <property type="nucleotide sequence ID" value="XM_052892969.1"/>
</dbReference>
<gene>
    <name evidence="2" type="primary">LOC128200239</name>
</gene>
<evidence type="ECO:0000313" key="1">
    <source>
        <dbReference type="Proteomes" id="UP001652740"/>
    </source>
</evidence>
<evidence type="ECO:0000313" key="2">
    <source>
        <dbReference type="RefSeq" id="XP_052748929.1"/>
    </source>
</evidence>
<keyword evidence="1" id="KW-1185">Reference proteome</keyword>
<sequence length="203" mass="23282">MDGEFWMVRLVKPCGGYRALSMLNIEIQVRKRRLSEQSTLHQWKRRTTRNKSLYGGLASAVMVSGLGRDTFVSARLSELRCQIEYSYIEVLKCMYSKATMVIRVQNQSTKPILVQKGVRQGDVSLEDLNTMLNDLNGVSQQNLKTKILNQCVLPMMTYGIGKWSYTIARMQKLQVTQRAMKRAITEDIRKGINVTDIARRISK</sequence>
<dbReference type="Proteomes" id="UP001652740">
    <property type="component" value="Unplaced"/>
</dbReference>
<protein>
    <submittedName>
        <fullName evidence="2">Uncharacterized protein LOC128200239</fullName>
    </submittedName>
</protein>
<name>A0ABM3MCT4_GALME</name>
<dbReference type="GeneID" id="128200239"/>
<accession>A0ABM3MCT4</accession>
<proteinExistence type="predicted"/>
<organism evidence="1 2">
    <name type="scientific">Galleria mellonella</name>
    <name type="common">Greater wax moth</name>
    <dbReference type="NCBI Taxonomy" id="7137"/>
    <lineage>
        <taxon>Eukaryota</taxon>
        <taxon>Metazoa</taxon>
        <taxon>Ecdysozoa</taxon>
        <taxon>Arthropoda</taxon>
        <taxon>Hexapoda</taxon>
        <taxon>Insecta</taxon>
        <taxon>Pterygota</taxon>
        <taxon>Neoptera</taxon>
        <taxon>Endopterygota</taxon>
        <taxon>Lepidoptera</taxon>
        <taxon>Glossata</taxon>
        <taxon>Ditrysia</taxon>
        <taxon>Pyraloidea</taxon>
        <taxon>Pyralidae</taxon>
        <taxon>Galleriinae</taxon>
        <taxon>Galleria</taxon>
    </lineage>
</organism>